<feature type="transmembrane region" description="Helical" evidence="7">
    <location>
        <begin position="273"/>
        <end position="294"/>
    </location>
</feature>
<organism evidence="9 10">
    <name type="scientific">Melanomma pulvis-pyrius CBS 109.77</name>
    <dbReference type="NCBI Taxonomy" id="1314802"/>
    <lineage>
        <taxon>Eukaryota</taxon>
        <taxon>Fungi</taxon>
        <taxon>Dikarya</taxon>
        <taxon>Ascomycota</taxon>
        <taxon>Pezizomycotina</taxon>
        <taxon>Dothideomycetes</taxon>
        <taxon>Pleosporomycetidae</taxon>
        <taxon>Pleosporales</taxon>
        <taxon>Melanommataceae</taxon>
        <taxon>Melanomma</taxon>
    </lineage>
</organism>
<feature type="compositionally biased region" description="Basic and acidic residues" evidence="6">
    <location>
        <begin position="327"/>
        <end position="346"/>
    </location>
</feature>
<comment type="subcellular location">
    <subcellularLocation>
        <location evidence="1">Membrane</location>
        <topology evidence="1">Multi-pass membrane protein</topology>
    </subcellularLocation>
</comment>
<evidence type="ECO:0000256" key="5">
    <source>
        <dbReference type="ARBA" id="ARBA00038359"/>
    </source>
</evidence>
<feature type="region of interest" description="Disordered" evidence="6">
    <location>
        <begin position="314"/>
        <end position="377"/>
    </location>
</feature>
<sequence>MSRIFSARDMLRRADVTLLGAPPGTVPNFIDPPTRATEMVAPSIALTTLALIVVLGRIYTKTFITKSFDLSDWLSIGAIVMAIARTVVNCMAVYIWHLGRHVWDLEPWNFASVKNCQFIMDMIYLVGIMFAKLSILVLYVKVFHIRRRFRFLCYVMMAFVVVNCVVFFFIYAFDCKPVYYTWHFSVDHFDCIEITQINVAIGAINIFTDLIIMIMPLPLVWQLQLAKTQKAGLLVVFSTGALICITTIVREVIVVRTNKESDQPWVVADEVIWLTVELNIGIICVCMPALAPVWRKAIASQLGLSYLRSFFSGMSSRGTSRGQSKLSDSDSTSKSRGHIEVKRDWSAHVSNASRGPSSHSQSEEIGLVNMKREVSAV</sequence>
<feature type="transmembrane region" description="Helical" evidence="7">
    <location>
        <begin position="72"/>
        <end position="98"/>
    </location>
</feature>
<evidence type="ECO:0000256" key="2">
    <source>
        <dbReference type="ARBA" id="ARBA00022692"/>
    </source>
</evidence>
<evidence type="ECO:0000259" key="8">
    <source>
        <dbReference type="Pfam" id="PF20684"/>
    </source>
</evidence>
<dbReference type="PANTHER" id="PTHR33048">
    <property type="entry name" value="PTH11-LIKE INTEGRAL MEMBRANE PROTEIN (AFU_ORTHOLOGUE AFUA_5G11245)"/>
    <property type="match status" value="1"/>
</dbReference>
<dbReference type="GO" id="GO:0016020">
    <property type="term" value="C:membrane"/>
    <property type="evidence" value="ECO:0007669"/>
    <property type="project" value="UniProtKB-SubCell"/>
</dbReference>
<keyword evidence="10" id="KW-1185">Reference proteome</keyword>
<keyword evidence="2 7" id="KW-0812">Transmembrane</keyword>
<feature type="compositionally biased region" description="Polar residues" evidence="6">
    <location>
        <begin position="348"/>
        <end position="360"/>
    </location>
</feature>
<evidence type="ECO:0000313" key="10">
    <source>
        <dbReference type="Proteomes" id="UP000799757"/>
    </source>
</evidence>
<feature type="transmembrane region" description="Helical" evidence="7">
    <location>
        <begin position="39"/>
        <end position="60"/>
    </location>
</feature>
<feature type="transmembrane region" description="Helical" evidence="7">
    <location>
        <begin position="151"/>
        <end position="173"/>
    </location>
</feature>
<evidence type="ECO:0000256" key="3">
    <source>
        <dbReference type="ARBA" id="ARBA00022989"/>
    </source>
</evidence>
<dbReference type="InterPro" id="IPR049326">
    <property type="entry name" value="Rhodopsin_dom_fungi"/>
</dbReference>
<evidence type="ECO:0000256" key="7">
    <source>
        <dbReference type="SAM" id="Phobius"/>
    </source>
</evidence>
<evidence type="ECO:0000313" key="9">
    <source>
        <dbReference type="EMBL" id="KAF2792947.1"/>
    </source>
</evidence>
<dbReference type="EMBL" id="MU001948">
    <property type="protein sequence ID" value="KAF2792947.1"/>
    <property type="molecule type" value="Genomic_DNA"/>
</dbReference>
<feature type="transmembrane region" description="Helical" evidence="7">
    <location>
        <begin position="118"/>
        <end position="139"/>
    </location>
</feature>
<name>A0A6A6XB45_9PLEO</name>
<keyword evidence="4 7" id="KW-0472">Membrane</keyword>
<protein>
    <recommendedName>
        <fullName evidence="8">Rhodopsin domain-containing protein</fullName>
    </recommendedName>
</protein>
<dbReference type="OrthoDB" id="444631at2759"/>
<evidence type="ECO:0000256" key="1">
    <source>
        <dbReference type="ARBA" id="ARBA00004141"/>
    </source>
</evidence>
<dbReference type="InterPro" id="IPR052337">
    <property type="entry name" value="SAT4-like"/>
</dbReference>
<comment type="similarity">
    <text evidence="5">Belongs to the SAT4 family.</text>
</comment>
<evidence type="ECO:0000256" key="6">
    <source>
        <dbReference type="SAM" id="MobiDB-lite"/>
    </source>
</evidence>
<feature type="transmembrane region" description="Helical" evidence="7">
    <location>
        <begin position="199"/>
        <end position="221"/>
    </location>
</feature>
<evidence type="ECO:0000256" key="4">
    <source>
        <dbReference type="ARBA" id="ARBA00023136"/>
    </source>
</evidence>
<dbReference type="Proteomes" id="UP000799757">
    <property type="component" value="Unassembled WGS sequence"/>
</dbReference>
<dbReference type="Pfam" id="PF20684">
    <property type="entry name" value="Fung_rhodopsin"/>
    <property type="match status" value="1"/>
</dbReference>
<feature type="domain" description="Rhodopsin" evidence="8">
    <location>
        <begin position="57"/>
        <end position="295"/>
    </location>
</feature>
<dbReference type="AlphaFoldDB" id="A0A6A6XB45"/>
<feature type="compositionally biased region" description="Polar residues" evidence="6">
    <location>
        <begin position="314"/>
        <end position="323"/>
    </location>
</feature>
<reference evidence="9" key="1">
    <citation type="journal article" date="2020" name="Stud. Mycol.">
        <title>101 Dothideomycetes genomes: a test case for predicting lifestyles and emergence of pathogens.</title>
        <authorList>
            <person name="Haridas S."/>
            <person name="Albert R."/>
            <person name="Binder M."/>
            <person name="Bloem J."/>
            <person name="Labutti K."/>
            <person name="Salamov A."/>
            <person name="Andreopoulos B."/>
            <person name="Baker S."/>
            <person name="Barry K."/>
            <person name="Bills G."/>
            <person name="Bluhm B."/>
            <person name="Cannon C."/>
            <person name="Castanera R."/>
            <person name="Culley D."/>
            <person name="Daum C."/>
            <person name="Ezra D."/>
            <person name="Gonzalez J."/>
            <person name="Henrissat B."/>
            <person name="Kuo A."/>
            <person name="Liang C."/>
            <person name="Lipzen A."/>
            <person name="Lutzoni F."/>
            <person name="Magnuson J."/>
            <person name="Mondo S."/>
            <person name="Nolan M."/>
            <person name="Ohm R."/>
            <person name="Pangilinan J."/>
            <person name="Park H.-J."/>
            <person name="Ramirez L."/>
            <person name="Alfaro M."/>
            <person name="Sun H."/>
            <person name="Tritt A."/>
            <person name="Yoshinaga Y."/>
            <person name="Zwiers L.-H."/>
            <person name="Turgeon B."/>
            <person name="Goodwin S."/>
            <person name="Spatafora J."/>
            <person name="Crous P."/>
            <person name="Grigoriev I."/>
        </authorList>
    </citation>
    <scope>NUCLEOTIDE SEQUENCE</scope>
    <source>
        <strain evidence="9">CBS 109.77</strain>
    </source>
</reference>
<accession>A0A6A6XB45</accession>
<proteinExistence type="inferred from homology"/>
<keyword evidence="3 7" id="KW-1133">Transmembrane helix</keyword>
<dbReference type="PANTHER" id="PTHR33048:SF158">
    <property type="entry name" value="MEMBRANE PROTEIN PTH11-LIKE, PUTATIVE-RELATED"/>
    <property type="match status" value="1"/>
</dbReference>
<feature type="transmembrane region" description="Helical" evidence="7">
    <location>
        <begin position="233"/>
        <end position="253"/>
    </location>
</feature>
<gene>
    <name evidence="9" type="ORF">K505DRAFT_277856</name>
</gene>